<evidence type="ECO:0000313" key="3">
    <source>
        <dbReference type="EMBL" id="SHG75386.1"/>
    </source>
</evidence>
<dbReference type="STRING" id="1508389.SAMN05444003_0777"/>
<keyword evidence="2" id="KW-0812">Transmembrane</keyword>
<feature type="transmembrane region" description="Helical" evidence="2">
    <location>
        <begin position="97"/>
        <end position="119"/>
    </location>
</feature>
<keyword evidence="2" id="KW-1133">Transmembrane helix</keyword>
<name>A0A1M5MDR9_9RHOB</name>
<proteinExistence type="predicted"/>
<evidence type="ECO:0000313" key="4">
    <source>
        <dbReference type="Proteomes" id="UP000184074"/>
    </source>
</evidence>
<organism evidence="3 4">
    <name type="scientific">Cognatiyoonia sediminum</name>
    <dbReference type="NCBI Taxonomy" id="1508389"/>
    <lineage>
        <taxon>Bacteria</taxon>
        <taxon>Pseudomonadati</taxon>
        <taxon>Pseudomonadota</taxon>
        <taxon>Alphaproteobacteria</taxon>
        <taxon>Rhodobacterales</taxon>
        <taxon>Paracoccaceae</taxon>
        <taxon>Cognatiyoonia</taxon>
    </lineage>
</organism>
<protein>
    <submittedName>
        <fullName evidence="3">4 TMS phage holin, superfamily IV</fullName>
    </submittedName>
</protein>
<dbReference type="SUPFAM" id="SSF103473">
    <property type="entry name" value="MFS general substrate transporter"/>
    <property type="match status" value="1"/>
</dbReference>
<keyword evidence="2" id="KW-0472">Membrane</keyword>
<dbReference type="Gene3D" id="1.20.1250.20">
    <property type="entry name" value="MFS general substrate transporter like domains"/>
    <property type="match status" value="1"/>
</dbReference>
<reference evidence="3 4" key="1">
    <citation type="submission" date="2016-11" db="EMBL/GenBank/DDBJ databases">
        <authorList>
            <person name="Jaros S."/>
            <person name="Januszkiewicz K."/>
            <person name="Wedrychowicz H."/>
        </authorList>
    </citation>
    <scope>NUCLEOTIDE SEQUENCE [LARGE SCALE GENOMIC DNA]</scope>
    <source>
        <strain evidence="3 4">DSM 28715</strain>
    </source>
</reference>
<dbReference type="RefSeq" id="WP_110559067.1">
    <property type="nucleotide sequence ID" value="NZ_FQXB01000001.1"/>
</dbReference>
<feature type="transmembrane region" description="Helical" evidence="2">
    <location>
        <begin position="31"/>
        <end position="55"/>
    </location>
</feature>
<feature type="compositionally biased region" description="Pro residues" evidence="1">
    <location>
        <begin position="165"/>
        <end position="178"/>
    </location>
</feature>
<accession>A0A1M5MDR9</accession>
<evidence type="ECO:0000256" key="2">
    <source>
        <dbReference type="SAM" id="Phobius"/>
    </source>
</evidence>
<dbReference type="Proteomes" id="UP000184074">
    <property type="component" value="Unassembled WGS sequence"/>
</dbReference>
<feature type="transmembrane region" description="Helical" evidence="2">
    <location>
        <begin position="67"/>
        <end position="85"/>
    </location>
</feature>
<gene>
    <name evidence="3" type="ORF">SAMN05444003_0777</name>
</gene>
<dbReference type="EMBL" id="FQXB01000001">
    <property type="protein sequence ID" value="SHG75386.1"/>
    <property type="molecule type" value="Genomic_DNA"/>
</dbReference>
<feature type="region of interest" description="Disordered" evidence="1">
    <location>
        <begin position="128"/>
        <end position="178"/>
    </location>
</feature>
<feature type="compositionally biased region" description="Low complexity" evidence="1">
    <location>
        <begin position="139"/>
        <end position="164"/>
    </location>
</feature>
<dbReference type="OrthoDB" id="7867530at2"/>
<dbReference type="AlphaFoldDB" id="A0A1M5MDR9"/>
<sequence length="178" mass="18686">MIKFLISVASYLIANAAGLFAATLLLTGFTIDFTAFIFAVLIFSVFQTIAGPIITKMSLQHIPQLRGGVAIVVIMAGLVITDLLMPGMNVGGISNLLAATLLVWFGSLIAAILIPIYIFKEVKESREERQEKMESDVQSAVDAAERSAAAAEAAAKSAEAAAHPTPDPTPAPTPKSGD</sequence>
<dbReference type="InterPro" id="IPR036259">
    <property type="entry name" value="MFS_trans_sf"/>
</dbReference>
<evidence type="ECO:0000256" key="1">
    <source>
        <dbReference type="SAM" id="MobiDB-lite"/>
    </source>
</evidence>
<keyword evidence="4" id="KW-1185">Reference proteome</keyword>